<dbReference type="Proteomes" id="UP000317977">
    <property type="component" value="Unassembled WGS sequence"/>
</dbReference>
<dbReference type="PROSITE" id="PS51257">
    <property type="entry name" value="PROKAR_LIPOPROTEIN"/>
    <property type="match status" value="1"/>
</dbReference>
<feature type="compositionally biased region" description="Basic residues" evidence="1">
    <location>
        <begin position="126"/>
        <end position="140"/>
    </location>
</feature>
<comment type="caution">
    <text evidence="3">The sequence shown here is derived from an EMBL/GenBank/DDBJ whole genome shotgun (WGS) entry which is preliminary data.</text>
</comment>
<dbReference type="AlphaFoldDB" id="A0A5C6EV38"/>
<name>A0A5C6EV38_9BACT</name>
<accession>A0A5C6EV38</accession>
<evidence type="ECO:0000313" key="3">
    <source>
        <dbReference type="EMBL" id="TWU51151.1"/>
    </source>
</evidence>
<keyword evidence="2" id="KW-1133">Transmembrane helix</keyword>
<keyword evidence="2" id="KW-0472">Membrane</keyword>
<protein>
    <submittedName>
        <fullName evidence="3">Uncharacterized protein</fullName>
    </submittedName>
</protein>
<evidence type="ECO:0000256" key="1">
    <source>
        <dbReference type="SAM" id="MobiDB-lite"/>
    </source>
</evidence>
<dbReference type="EMBL" id="SJPX01000003">
    <property type="protein sequence ID" value="TWU51151.1"/>
    <property type="molecule type" value="Genomic_DNA"/>
</dbReference>
<feature type="region of interest" description="Disordered" evidence="1">
    <location>
        <begin position="117"/>
        <end position="140"/>
    </location>
</feature>
<dbReference type="RefSeq" id="WP_246151617.1">
    <property type="nucleotide sequence ID" value="NZ_SJPX01000003.1"/>
</dbReference>
<proteinExistence type="predicted"/>
<evidence type="ECO:0000313" key="4">
    <source>
        <dbReference type="Proteomes" id="UP000317977"/>
    </source>
</evidence>
<keyword evidence="4" id="KW-1185">Reference proteome</keyword>
<feature type="transmembrane region" description="Helical" evidence="2">
    <location>
        <begin position="69"/>
        <end position="95"/>
    </location>
</feature>
<reference evidence="3 4" key="1">
    <citation type="submission" date="2019-02" db="EMBL/GenBank/DDBJ databases">
        <title>Deep-cultivation of Planctomycetes and their phenomic and genomic characterization uncovers novel biology.</title>
        <authorList>
            <person name="Wiegand S."/>
            <person name="Jogler M."/>
            <person name="Boedeker C."/>
            <person name="Pinto D."/>
            <person name="Vollmers J."/>
            <person name="Rivas-Marin E."/>
            <person name="Kohn T."/>
            <person name="Peeters S.H."/>
            <person name="Heuer A."/>
            <person name="Rast P."/>
            <person name="Oberbeckmann S."/>
            <person name="Bunk B."/>
            <person name="Jeske O."/>
            <person name="Meyerdierks A."/>
            <person name="Storesund J.E."/>
            <person name="Kallscheuer N."/>
            <person name="Luecker S."/>
            <person name="Lage O.M."/>
            <person name="Pohl T."/>
            <person name="Merkel B.J."/>
            <person name="Hornburger P."/>
            <person name="Mueller R.-W."/>
            <person name="Bruemmer F."/>
            <person name="Labrenz M."/>
            <person name="Spormann A.M."/>
            <person name="Op Den Camp H."/>
            <person name="Overmann J."/>
            <person name="Amann R."/>
            <person name="Jetten M.S.M."/>
            <person name="Mascher T."/>
            <person name="Medema M.H."/>
            <person name="Devos D.P."/>
            <person name="Kaster A.-K."/>
            <person name="Ovreas L."/>
            <person name="Rohde M."/>
            <person name="Galperin M.Y."/>
            <person name="Jogler C."/>
        </authorList>
    </citation>
    <scope>NUCLEOTIDE SEQUENCE [LARGE SCALE GENOMIC DNA]</scope>
    <source>
        <strain evidence="3 4">Poly59</strain>
    </source>
</reference>
<keyword evidence="2" id="KW-0812">Transmembrane</keyword>
<evidence type="ECO:0000256" key="2">
    <source>
        <dbReference type="SAM" id="Phobius"/>
    </source>
</evidence>
<sequence>MPTKTIVASILITIGSLVGCGPSGRDLSDQQWLEMQEDLQAERAEVGLQRDLLEEDRRRWDEREHGEPVLAAVISSAVLLVVCGLPLLMVAILMWPRQPEPSSETVCEVLLDDVVQQSTSSDTKRLPAKGRQAKLASRKQ</sequence>
<organism evidence="3 4">
    <name type="scientific">Rubripirellula reticaptiva</name>
    <dbReference type="NCBI Taxonomy" id="2528013"/>
    <lineage>
        <taxon>Bacteria</taxon>
        <taxon>Pseudomonadati</taxon>
        <taxon>Planctomycetota</taxon>
        <taxon>Planctomycetia</taxon>
        <taxon>Pirellulales</taxon>
        <taxon>Pirellulaceae</taxon>
        <taxon>Rubripirellula</taxon>
    </lineage>
</organism>
<gene>
    <name evidence="3" type="ORF">Poly59_27410</name>
</gene>